<organism evidence="6 7">
    <name type="scientific">Actinacidiphila polyblastidii</name>
    <dbReference type="NCBI Taxonomy" id="3110430"/>
    <lineage>
        <taxon>Bacteria</taxon>
        <taxon>Bacillati</taxon>
        <taxon>Actinomycetota</taxon>
        <taxon>Actinomycetes</taxon>
        <taxon>Kitasatosporales</taxon>
        <taxon>Streptomycetaceae</taxon>
        <taxon>Actinacidiphila</taxon>
    </lineage>
</organism>
<dbReference type="SMART" id="SM00382">
    <property type="entry name" value="AAA"/>
    <property type="match status" value="1"/>
</dbReference>
<dbReference type="Gene3D" id="3.40.50.300">
    <property type="entry name" value="P-loop containing nucleotide triphosphate hydrolases"/>
    <property type="match status" value="1"/>
</dbReference>
<evidence type="ECO:0000256" key="2">
    <source>
        <dbReference type="ARBA" id="ARBA00022741"/>
    </source>
</evidence>
<evidence type="ECO:0000259" key="5">
    <source>
        <dbReference type="PROSITE" id="PS50893"/>
    </source>
</evidence>
<evidence type="ECO:0000256" key="4">
    <source>
        <dbReference type="SAM" id="MobiDB-lite"/>
    </source>
</evidence>
<keyword evidence="2" id="KW-0547">Nucleotide-binding</keyword>
<dbReference type="InterPro" id="IPR017871">
    <property type="entry name" value="ABC_transporter-like_CS"/>
</dbReference>
<dbReference type="PANTHER" id="PTHR24220">
    <property type="entry name" value="IMPORT ATP-BINDING PROTEIN"/>
    <property type="match status" value="1"/>
</dbReference>
<feature type="compositionally biased region" description="Gly residues" evidence="4">
    <location>
        <begin position="22"/>
        <end position="31"/>
    </location>
</feature>
<dbReference type="Proteomes" id="UP001344658">
    <property type="component" value="Unassembled WGS sequence"/>
</dbReference>
<comment type="caution">
    <text evidence="6">The sequence shown here is derived from an EMBL/GenBank/DDBJ whole genome shotgun (WGS) entry which is preliminary data.</text>
</comment>
<evidence type="ECO:0000256" key="1">
    <source>
        <dbReference type="ARBA" id="ARBA00022448"/>
    </source>
</evidence>
<dbReference type="InterPro" id="IPR015854">
    <property type="entry name" value="ABC_transpr_LolD-like"/>
</dbReference>
<dbReference type="InterPro" id="IPR027417">
    <property type="entry name" value="P-loop_NTPase"/>
</dbReference>
<keyword evidence="3 6" id="KW-0067">ATP-binding</keyword>
<dbReference type="InterPro" id="IPR003439">
    <property type="entry name" value="ABC_transporter-like_ATP-bd"/>
</dbReference>
<dbReference type="GO" id="GO:0005524">
    <property type="term" value="F:ATP binding"/>
    <property type="evidence" value="ECO:0007669"/>
    <property type="project" value="UniProtKB-KW"/>
</dbReference>
<evidence type="ECO:0000313" key="6">
    <source>
        <dbReference type="EMBL" id="MEE4546658.1"/>
    </source>
</evidence>
<dbReference type="CDD" id="cd03255">
    <property type="entry name" value="ABC_MJ0796_LolCDE_FtsE"/>
    <property type="match status" value="1"/>
</dbReference>
<feature type="region of interest" description="Disordered" evidence="4">
    <location>
        <begin position="284"/>
        <end position="337"/>
    </location>
</feature>
<dbReference type="InterPro" id="IPR017911">
    <property type="entry name" value="MacB-like_ATP-bd"/>
</dbReference>
<dbReference type="PANTHER" id="PTHR24220:SF86">
    <property type="entry name" value="ABC TRANSPORTER ABCH.1"/>
    <property type="match status" value="1"/>
</dbReference>
<feature type="domain" description="ABC transporter" evidence="5">
    <location>
        <begin position="52"/>
        <end position="301"/>
    </location>
</feature>
<dbReference type="SUPFAM" id="SSF52540">
    <property type="entry name" value="P-loop containing nucleoside triphosphate hydrolases"/>
    <property type="match status" value="1"/>
</dbReference>
<sequence length="337" mass="35105">MRQPLHRRLGLHRAAGGWSGGWSGRWSGGAAPGDARSDDQGEESPWGPAPVIEVRSLVKSYGHGDAAVRALGGAPQPATGEPAGVDLLVEQGDMVAVMGSSGSGKSTLMNILGCLDVPTAGRYLLDGIDVGGLDEHQLSLVRNRKIGFVFQSFNLVPRTPALAQVELPLAYAGVKAAERRRRALAALTLVGLADRVEHRPNELSGGQQQRVAVARALVTAPAMLLADEPTGNLDSQSTEDVLGVIDRLNASGRTVVLITHEDEVARHAKRVLRLVDGQIVSDVRQAPVDGPPPALRDPAAFAAAHPHADPAGAAGGPHTGPRLPQPPSPHALTGGTR</sequence>
<dbReference type="RefSeq" id="WP_330800378.1">
    <property type="nucleotide sequence ID" value="NZ_JAZEWV010000050.1"/>
</dbReference>
<dbReference type="PROSITE" id="PS00211">
    <property type="entry name" value="ABC_TRANSPORTER_1"/>
    <property type="match status" value="1"/>
</dbReference>
<gene>
    <name evidence="6" type="ORF">V2S66_32425</name>
</gene>
<feature type="region of interest" description="Disordered" evidence="4">
    <location>
        <begin position="22"/>
        <end position="49"/>
    </location>
</feature>
<keyword evidence="7" id="KW-1185">Reference proteome</keyword>
<dbReference type="EMBL" id="JAZEWV010000050">
    <property type="protein sequence ID" value="MEE4546658.1"/>
    <property type="molecule type" value="Genomic_DNA"/>
</dbReference>
<dbReference type="Pfam" id="PF00005">
    <property type="entry name" value="ABC_tran"/>
    <property type="match status" value="1"/>
</dbReference>
<evidence type="ECO:0000256" key="3">
    <source>
        <dbReference type="ARBA" id="ARBA00022840"/>
    </source>
</evidence>
<evidence type="ECO:0000313" key="7">
    <source>
        <dbReference type="Proteomes" id="UP001344658"/>
    </source>
</evidence>
<protein>
    <submittedName>
        <fullName evidence="6">ABC transporter ATP-binding protein</fullName>
    </submittedName>
</protein>
<reference evidence="6 7" key="1">
    <citation type="submission" date="2023-12" db="EMBL/GenBank/DDBJ databases">
        <title>Streptomyces sp. V4-01.</title>
        <authorList>
            <person name="Somphong A."/>
            <person name="Phongsopitanun W."/>
        </authorList>
    </citation>
    <scope>NUCLEOTIDE SEQUENCE [LARGE SCALE GENOMIC DNA]</scope>
    <source>
        <strain evidence="6 7">V4-01</strain>
    </source>
</reference>
<dbReference type="InterPro" id="IPR003593">
    <property type="entry name" value="AAA+_ATPase"/>
</dbReference>
<name>A0ABU7PLT0_9ACTN</name>
<dbReference type="PROSITE" id="PS50893">
    <property type="entry name" value="ABC_TRANSPORTER_2"/>
    <property type="match status" value="1"/>
</dbReference>
<proteinExistence type="predicted"/>
<keyword evidence="1" id="KW-0813">Transport</keyword>
<accession>A0ABU7PLT0</accession>
<feature type="compositionally biased region" description="Low complexity" evidence="4">
    <location>
        <begin position="296"/>
        <end position="312"/>
    </location>
</feature>